<accession>A0ABR8IYM5</accession>
<dbReference type="RefSeq" id="WP_190904893.1">
    <property type="nucleotide sequence ID" value="NZ_JACJTQ010000001.1"/>
</dbReference>
<organism evidence="2 3">
    <name type="scientific">Anabaena catenula FACHB-362</name>
    <dbReference type="NCBI Taxonomy" id="2692877"/>
    <lineage>
        <taxon>Bacteria</taxon>
        <taxon>Bacillati</taxon>
        <taxon>Cyanobacteriota</taxon>
        <taxon>Cyanophyceae</taxon>
        <taxon>Nostocales</taxon>
        <taxon>Nostocaceae</taxon>
        <taxon>Anabaena</taxon>
    </lineage>
</organism>
<comment type="caution">
    <text evidence="2">The sequence shown here is derived from an EMBL/GenBank/DDBJ whole genome shotgun (WGS) entry which is preliminary data.</text>
</comment>
<sequence>MLYSEKIKNQELLTELSVEASANIKGGQEAQNGQTSENGDKGETSQTTFNQTKYLQALGLAYLAPPGTNEITDKEALFAQYQGWKK</sequence>
<dbReference type="EMBL" id="JACJTQ010000001">
    <property type="protein sequence ID" value="MBD2690274.1"/>
    <property type="molecule type" value="Genomic_DNA"/>
</dbReference>
<dbReference type="Proteomes" id="UP000660381">
    <property type="component" value="Unassembled WGS sequence"/>
</dbReference>
<reference evidence="2 3" key="1">
    <citation type="journal article" date="2020" name="ISME J.">
        <title>Comparative genomics reveals insights into cyanobacterial evolution and habitat adaptation.</title>
        <authorList>
            <person name="Chen M.Y."/>
            <person name="Teng W.K."/>
            <person name="Zhao L."/>
            <person name="Hu C.X."/>
            <person name="Zhou Y.K."/>
            <person name="Han B.P."/>
            <person name="Song L.R."/>
            <person name="Shu W.S."/>
        </authorList>
    </citation>
    <scope>NUCLEOTIDE SEQUENCE [LARGE SCALE GENOMIC DNA]</scope>
    <source>
        <strain evidence="2 3">FACHB-362</strain>
    </source>
</reference>
<evidence type="ECO:0000313" key="3">
    <source>
        <dbReference type="Proteomes" id="UP000660381"/>
    </source>
</evidence>
<proteinExistence type="predicted"/>
<evidence type="ECO:0000256" key="1">
    <source>
        <dbReference type="SAM" id="MobiDB-lite"/>
    </source>
</evidence>
<evidence type="ECO:0000313" key="2">
    <source>
        <dbReference type="EMBL" id="MBD2690274.1"/>
    </source>
</evidence>
<protein>
    <submittedName>
        <fullName evidence="2">Uncharacterized protein</fullName>
    </submittedName>
</protein>
<gene>
    <name evidence="2" type="ORF">H6G68_00650</name>
</gene>
<keyword evidence="3" id="KW-1185">Reference proteome</keyword>
<name>A0ABR8IYM5_9NOST</name>
<feature type="region of interest" description="Disordered" evidence="1">
    <location>
        <begin position="24"/>
        <end position="48"/>
    </location>
</feature>